<accession>A0A9P5QBK2</accession>
<sequence length="245" mass="26177">MTTYSAFFSSGLLAAPHMYSSRLYNNKHEASPSRLGMGDMLDDTSDIEVDRSTTPTPATVPSDSQSHHALPRLRRRRSSLTVGTSPINCIKSPTRAAGNALQLQRHLFTSPSRSRSGSIDSVLGEELPQLNNIASKSTSLLSRMRSGSVGTTLKPRRGVRRGVPGPTLPPPSLPLPAIPGTPSRVKAFSLAISTSATHALAQRLAADVLTSQSDSLPASPTFSSPRQPLGDLQLHGYGNDQEMRD</sequence>
<organism evidence="2 3">
    <name type="scientific">Rhodocollybia butyracea</name>
    <dbReference type="NCBI Taxonomy" id="206335"/>
    <lineage>
        <taxon>Eukaryota</taxon>
        <taxon>Fungi</taxon>
        <taxon>Dikarya</taxon>
        <taxon>Basidiomycota</taxon>
        <taxon>Agaricomycotina</taxon>
        <taxon>Agaricomycetes</taxon>
        <taxon>Agaricomycetidae</taxon>
        <taxon>Agaricales</taxon>
        <taxon>Marasmiineae</taxon>
        <taxon>Omphalotaceae</taxon>
        <taxon>Rhodocollybia</taxon>
    </lineage>
</organism>
<feature type="region of interest" description="Disordered" evidence="1">
    <location>
        <begin position="143"/>
        <end position="179"/>
    </location>
</feature>
<feature type="compositionally biased region" description="Pro residues" evidence="1">
    <location>
        <begin position="166"/>
        <end position="179"/>
    </location>
</feature>
<evidence type="ECO:0000313" key="3">
    <source>
        <dbReference type="Proteomes" id="UP000772434"/>
    </source>
</evidence>
<keyword evidence="3" id="KW-1185">Reference proteome</keyword>
<feature type="compositionally biased region" description="Basic residues" evidence="1">
    <location>
        <begin position="69"/>
        <end position="78"/>
    </location>
</feature>
<reference evidence="2" key="1">
    <citation type="submission" date="2020-11" db="EMBL/GenBank/DDBJ databases">
        <authorList>
            <consortium name="DOE Joint Genome Institute"/>
            <person name="Ahrendt S."/>
            <person name="Riley R."/>
            <person name="Andreopoulos W."/>
            <person name="Labutti K."/>
            <person name="Pangilinan J."/>
            <person name="Ruiz-Duenas F.J."/>
            <person name="Barrasa J.M."/>
            <person name="Sanchez-Garcia M."/>
            <person name="Camarero S."/>
            <person name="Miyauchi S."/>
            <person name="Serrano A."/>
            <person name="Linde D."/>
            <person name="Babiker R."/>
            <person name="Drula E."/>
            <person name="Ayuso-Fernandez I."/>
            <person name="Pacheco R."/>
            <person name="Padilla G."/>
            <person name="Ferreira P."/>
            <person name="Barriuso J."/>
            <person name="Kellner H."/>
            <person name="Castanera R."/>
            <person name="Alfaro M."/>
            <person name="Ramirez L."/>
            <person name="Pisabarro A.G."/>
            <person name="Kuo A."/>
            <person name="Tritt A."/>
            <person name="Lipzen A."/>
            <person name="He G."/>
            <person name="Yan M."/>
            <person name="Ng V."/>
            <person name="Cullen D."/>
            <person name="Martin F."/>
            <person name="Rosso M.-N."/>
            <person name="Henrissat B."/>
            <person name="Hibbett D."/>
            <person name="Martinez A.T."/>
            <person name="Grigoriev I.V."/>
        </authorList>
    </citation>
    <scope>NUCLEOTIDE SEQUENCE</scope>
    <source>
        <strain evidence="2">AH 40177</strain>
    </source>
</reference>
<feature type="compositionally biased region" description="Polar residues" evidence="1">
    <location>
        <begin position="212"/>
        <end position="226"/>
    </location>
</feature>
<comment type="caution">
    <text evidence="2">The sequence shown here is derived from an EMBL/GenBank/DDBJ whole genome shotgun (WGS) entry which is preliminary data.</text>
</comment>
<gene>
    <name evidence="2" type="ORF">BDP27DRAFT_1309420</name>
</gene>
<dbReference type="AlphaFoldDB" id="A0A9P5QBK2"/>
<name>A0A9P5QBK2_9AGAR</name>
<feature type="region of interest" description="Disordered" evidence="1">
    <location>
        <begin position="212"/>
        <end position="245"/>
    </location>
</feature>
<dbReference type="OrthoDB" id="3062963at2759"/>
<protein>
    <submittedName>
        <fullName evidence="2">Uncharacterized protein</fullName>
    </submittedName>
</protein>
<evidence type="ECO:0000313" key="2">
    <source>
        <dbReference type="EMBL" id="KAF9078328.1"/>
    </source>
</evidence>
<evidence type="ECO:0000256" key="1">
    <source>
        <dbReference type="SAM" id="MobiDB-lite"/>
    </source>
</evidence>
<feature type="region of interest" description="Disordered" evidence="1">
    <location>
        <begin position="30"/>
        <end position="87"/>
    </location>
</feature>
<proteinExistence type="predicted"/>
<dbReference type="EMBL" id="JADNRY010000001">
    <property type="protein sequence ID" value="KAF9078328.1"/>
    <property type="molecule type" value="Genomic_DNA"/>
</dbReference>
<feature type="compositionally biased region" description="Polar residues" evidence="1">
    <location>
        <begin position="52"/>
        <end position="64"/>
    </location>
</feature>
<dbReference type="Proteomes" id="UP000772434">
    <property type="component" value="Unassembled WGS sequence"/>
</dbReference>